<evidence type="ECO:0000256" key="9">
    <source>
        <dbReference type="SAM" id="Phobius"/>
    </source>
</evidence>
<feature type="transmembrane region" description="Helical" evidence="9">
    <location>
        <begin position="70"/>
        <end position="96"/>
    </location>
</feature>
<dbReference type="EMBL" id="DVMY01000091">
    <property type="protein sequence ID" value="HIU37816.1"/>
    <property type="molecule type" value="Genomic_DNA"/>
</dbReference>
<feature type="domain" description="ABC-2 type transporter transmembrane" evidence="10">
    <location>
        <begin position="24"/>
        <end position="224"/>
    </location>
</feature>
<protein>
    <submittedName>
        <fullName evidence="11">ABC transporter permease</fullName>
    </submittedName>
</protein>
<dbReference type="GO" id="GO:0015920">
    <property type="term" value="P:lipopolysaccharide transport"/>
    <property type="evidence" value="ECO:0007669"/>
    <property type="project" value="TreeGrafter"/>
</dbReference>
<evidence type="ECO:0000259" key="10">
    <source>
        <dbReference type="Pfam" id="PF01061"/>
    </source>
</evidence>
<keyword evidence="3" id="KW-0813">Transport</keyword>
<dbReference type="GO" id="GO:0005886">
    <property type="term" value="C:plasma membrane"/>
    <property type="evidence" value="ECO:0007669"/>
    <property type="project" value="UniProtKB-SubCell"/>
</dbReference>
<keyword evidence="4" id="KW-1003">Cell membrane</keyword>
<feature type="transmembrane region" description="Helical" evidence="9">
    <location>
        <begin position="233"/>
        <end position="255"/>
    </location>
</feature>
<evidence type="ECO:0000256" key="1">
    <source>
        <dbReference type="ARBA" id="ARBA00004651"/>
    </source>
</evidence>
<feature type="transmembrane region" description="Helical" evidence="9">
    <location>
        <begin position="145"/>
        <end position="168"/>
    </location>
</feature>
<evidence type="ECO:0000256" key="6">
    <source>
        <dbReference type="ARBA" id="ARBA00022989"/>
    </source>
</evidence>
<evidence type="ECO:0000256" key="4">
    <source>
        <dbReference type="ARBA" id="ARBA00022475"/>
    </source>
</evidence>
<keyword evidence="7" id="KW-0762">Sugar transport</keyword>
<sequence length="265" mass="30226">MFNDIGIAVADLKRSREKIYLALMLGWQDIKQRYRRSKLGPFWLTISMGVMIGMIGIVFGQVLNSPMKEYLPFLATGIILWTCFSTSVMEGSTSFIDAQGMIRQLDLPLSLYPIRVLWRNIVICGHNIIILPLVFLIVGKEITWNIFWVIPGFIVFSWNMLWISLLLGTFCTRFRDMPQIVNSLIQVFFYVTPIIWMPGALSARSASLLVEPNPAYHLLQIVRAPILGSSPTVMNWIVSVVVALIGSAIAVWFFGKYKKRIAYWL</sequence>
<accession>A0A9D1IJH6</accession>
<keyword evidence="7" id="KW-0625">Polysaccharide transport</keyword>
<evidence type="ECO:0000256" key="3">
    <source>
        <dbReference type="ARBA" id="ARBA00022448"/>
    </source>
</evidence>
<evidence type="ECO:0000313" key="12">
    <source>
        <dbReference type="Proteomes" id="UP000824083"/>
    </source>
</evidence>
<dbReference type="GO" id="GO:0140359">
    <property type="term" value="F:ABC-type transporter activity"/>
    <property type="evidence" value="ECO:0007669"/>
    <property type="project" value="InterPro"/>
</dbReference>
<feature type="transmembrane region" description="Helical" evidence="9">
    <location>
        <begin position="180"/>
        <end position="199"/>
    </location>
</feature>
<dbReference type="PANTHER" id="PTHR30413:SF10">
    <property type="entry name" value="CAPSULE POLYSACCHARIDE EXPORT INNER-MEMBRANE PROTEIN CTRC"/>
    <property type="match status" value="1"/>
</dbReference>
<dbReference type="InterPro" id="IPR013525">
    <property type="entry name" value="ABC2_TM"/>
</dbReference>
<evidence type="ECO:0000256" key="5">
    <source>
        <dbReference type="ARBA" id="ARBA00022692"/>
    </source>
</evidence>
<keyword evidence="5 9" id="KW-0812">Transmembrane</keyword>
<comment type="caution">
    <text evidence="11">The sequence shown here is derived from an EMBL/GenBank/DDBJ whole genome shotgun (WGS) entry which is preliminary data.</text>
</comment>
<gene>
    <name evidence="11" type="ORF">IAC56_06030</name>
</gene>
<name>A0A9D1IJH6_9BURK</name>
<organism evidence="11 12">
    <name type="scientific">Candidatus Aphodousia faecigallinarum</name>
    <dbReference type="NCBI Taxonomy" id="2840677"/>
    <lineage>
        <taxon>Bacteria</taxon>
        <taxon>Pseudomonadati</taxon>
        <taxon>Pseudomonadota</taxon>
        <taxon>Betaproteobacteria</taxon>
        <taxon>Burkholderiales</taxon>
        <taxon>Sutterellaceae</taxon>
        <taxon>Sutterellaceae incertae sedis</taxon>
        <taxon>Candidatus Aphodousia</taxon>
    </lineage>
</organism>
<feature type="transmembrane region" description="Helical" evidence="9">
    <location>
        <begin position="117"/>
        <end position="139"/>
    </location>
</feature>
<dbReference type="AlphaFoldDB" id="A0A9D1IJH6"/>
<evidence type="ECO:0000256" key="8">
    <source>
        <dbReference type="ARBA" id="ARBA00023136"/>
    </source>
</evidence>
<comment type="similarity">
    <text evidence="2">Belongs to the ABC-2 integral membrane protein family.</text>
</comment>
<reference evidence="11" key="2">
    <citation type="journal article" date="2021" name="PeerJ">
        <title>Extensive microbial diversity within the chicken gut microbiome revealed by metagenomics and culture.</title>
        <authorList>
            <person name="Gilroy R."/>
            <person name="Ravi A."/>
            <person name="Getino M."/>
            <person name="Pursley I."/>
            <person name="Horton D.L."/>
            <person name="Alikhan N.F."/>
            <person name="Baker D."/>
            <person name="Gharbi K."/>
            <person name="Hall N."/>
            <person name="Watson M."/>
            <person name="Adriaenssens E.M."/>
            <person name="Foster-Nyarko E."/>
            <person name="Jarju S."/>
            <person name="Secka A."/>
            <person name="Antonio M."/>
            <person name="Oren A."/>
            <person name="Chaudhuri R.R."/>
            <person name="La Ragione R."/>
            <person name="Hildebrand F."/>
            <person name="Pallen M.J."/>
        </authorList>
    </citation>
    <scope>NUCLEOTIDE SEQUENCE</scope>
    <source>
        <strain evidence="11">7463</strain>
    </source>
</reference>
<comment type="subcellular location">
    <subcellularLocation>
        <location evidence="1">Cell membrane</location>
        <topology evidence="1">Multi-pass membrane protein</topology>
    </subcellularLocation>
</comment>
<feature type="transmembrane region" description="Helical" evidence="9">
    <location>
        <begin position="42"/>
        <end position="64"/>
    </location>
</feature>
<dbReference type="Proteomes" id="UP000824083">
    <property type="component" value="Unassembled WGS sequence"/>
</dbReference>
<dbReference type="Pfam" id="PF01061">
    <property type="entry name" value="ABC2_membrane"/>
    <property type="match status" value="1"/>
</dbReference>
<evidence type="ECO:0000256" key="7">
    <source>
        <dbReference type="ARBA" id="ARBA00023047"/>
    </source>
</evidence>
<evidence type="ECO:0000313" key="11">
    <source>
        <dbReference type="EMBL" id="HIU37816.1"/>
    </source>
</evidence>
<dbReference type="GO" id="GO:0015774">
    <property type="term" value="P:polysaccharide transport"/>
    <property type="evidence" value="ECO:0007669"/>
    <property type="project" value="UniProtKB-KW"/>
</dbReference>
<keyword evidence="6 9" id="KW-1133">Transmembrane helix</keyword>
<evidence type="ECO:0000256" key="2">
    <source>
        <dbReference type="ARBA" id="ARBA00007783"/>
    </source>
</evidence>
<reference evidence="11" key="1">
    <citation type="submission" date="2020-10" db="EMBL/GenBank/DDBJ databases">
        <authorList>
            <person name="Gilroy R."/>
        </authorList>
    </citation>
    <scope>NUCLEOTIDE SEQUENCE</scope>
    <source>
        <strain evidence="11">7463</strain>
    </source>
</reference>
<proteinExistence type="inferred from homology"/>
<dbReference type="PANTHER" id="PTHR30413">
    <property type="entry name" value="INNER MEMBRANE TRANSPORT PERMEASE"/>
    <property type="match status" value="1"/>
</dbReference>
<keyword evidence="8 9" id="KW-0472">Membrane</keyword>